<dbReference type="SMART" id="SM00460">
    <property type="entry name" value="TGc"/>
    <property type="match status" value="1"/>
</dbReference>
<dbReference type="PANTHER" id="PTHR46333:SF5">
    <property type="entry name" value="TRANSGLUTAMINASE-LIKE DOMAIN-CONTAINING PROTEIN"/>
    <property type="match status" value="1"/>
</dbReference>
<dbReference type="InterPro" id="IPR002931">
    <property type="entry name" value="Transglutaminase-like"/>
</dbReference>
<dbReference type="InterPro" id="IPR052557">
    <property type="entry name" value="CAP/Cytokinesis_protein"/>
</dbReference>
<feature type="non-terminal residue" evidence="2">
    <location>
        <position position="329"/>
    </location>
</feature>
<evidence type="ECO:0000259" key="1">
    <source>
        <dbReference type="SMART" id="SM00460"/>
    </source>
</evidence>
<dbReference type="GO" id="GO:0005737">
    <property type="term" value="C:cytoplasm"/>
    <property type="evidence" value="ECO:0007669"/>
    <property type="project" value="TreeGrafter"/>
</dbReference>
<dbReference type="InterPro" id="IPR038765">
    <property type="entry name" value="Papain-like_cys_pep_sf"/>
</dbReference>
<reference evidence="2" key="1">
    <citation type="submission" date="2020-11" db="EMBL/GenBank/DDBJ databases">
        <authorList>
            <consortium name="DOE Joint Genome Institute"/>
            <person name="Ahrendt S."/>
            <person name="Riley R."/>
            <person name="Andreopoulos W."/>
            <person name="Labutti K."/>
            <person name="Pangilinan J."/>
            <person name="Ruiz-Duenas F.J."/>
            <person name="Barrasa J.M."/>
            <person name="Sanchez-Garcia M."/>
            <person name="Camarero S."/>
            <person name="Miyauchi S."/>
            <person name="Serrano A."/>
            <person name="Linde D."/>
            <person name="Babiker R."/>
            <person name="Drula E."/>
            <person name="Ayuso-Fernandez I."/>
            <person name="Pacheco R."/>
            <person name="Padilla G."/>
            <person name="Ferreira P."/>
            <person name="Barriuso J."/>
            <person name="Kellner H."/>
            <person name="Castanera R."/>
            <person name="Alfaro M."/>
            <person name="Ramirez L."/>
            <person name="Pisabarro A.G."/>
            <person name="Kuo A."/>
            <person name="Tritt A."/>
            <person name="Lipzen A."/>
            <person name="He G."/>
            <person name="Yan M."/>
            <person name="Ng V."/>
            <person name="Cullen D."/>
            <person name="Martin F."/>
            <person name="Rosso M.-N."/>
            <person name="Henrissat B."/>
            <person name="Hibbett D."/>
            <person name="Martinez A.T."/>
            <person name="Grigoriev I.V."/>
        </authorList>
    </citation>
    <scope>NUCLEOTIDE SEQUENCE</scope>
    <source>
        <strain evidence="2">MF-IS2</strain>
    </source>
</reference>
<feature type="domain" description="Transglutaminase-like" evidence="1">
    <location>
        <begin position="75"/>
        <end position="147"/>
    </location>
</feature>
<feature type="non-terminal residue" evidence="2">
    <location>
        <position position="1"/>
    </location>
</feature>
<gene>
    <name evidence="2" type="ORF">P691DRAFT_648569</name>
</gene>
<evidence type="ECO:0000313" key="3">
    <source>
        <dbReference type="Proteomes" id="UP000807342"/>
    </source>
</evidence>
<sequence>TCIKCHDFSDVDAHAAQYPRQYVRSLEELADSLTEPFTYETEKARAIFTWLHHNIQYDTKSFFSGALQPATPESTLSSGLAVCDGYAGLFVHLAERAGLQVYKVSGHGKGFGYQDLSPGEPAPKMSSNHAWNCVLMDGEWRLIDATWGAGALNGTTYEQRFDSSWFSSSPSEFGRRHFPTDPTFQLISDEEGGPITWEDYILRPAGPTIFSDFHRLDFFVDLLQPMTNVIEHGQTVTFTLFKRCEHLSNRDADNYVYILHFPDRQPVPLEPNAEGGWSLTYRIVGQTEVSLLFVSTVDGQDARGIGIRGFTNALNRKPMTFGGLVKWAV</sequence>
<evidence type="ECO:0000313" key="2">
    <source>
        <dbReference type="EMBL" id="KAF9450442.1"/>
    </source>
</evidence>
<dbReference type="SUPFAM" id="SSF54001">
    <property type="entry name" value="Cysteine proteinases"/>
    <property type="match status" value="1"/>
</dbReference>
<proteinExistence type="predicted"/>
<dbReference type="Gene3D" id="3.10.620.30">
    <property type="match status" value="1"/>
</dbReference>
<dbReference type="Pfam" id="PF01841">
    <property type="entry name" value="Transglut_core"/>
    <property type="match status" value="1"/>
</dbReference>
<accession>A0A9P6C3S9</accession>
<dbReference type="OrthoDB" id="6129702at2759"/>
<protein>
    <recommendedName>
        <fullName evidence="1">Transglutaminase-like domain-containing protein</fullName>
    </recommendedName>
</protein>
<keyword evidence="3" id="KW-1185">Reference proteome</keyword>
<organism evidence="2 3">
    <name type="scientific">Macrolepiota fuliginosa MF-IS2</name>
    <dbReference type="NCBI Taxonomy" id="1400762"/>
    <lineage>
        <taxon>Eukaryota</taxon>
        <taxon>Fungi</taxon>
        <taxon>Dikarya</taxon>
        <taxon>Basidiomycota</taxon>
        <taxon>Agaricomycotina</taxon>
        <taxon>Agaricomycetes</taxon>
        <taxon>Agaricomycetidae</taxon>
        <taxon>Agaricales</taxon>
        <taxon>Agaricineae</taxon>
        <taxon>Agaricaceae</taxon>
        <taxon>Macrolepiota</taxon>
    </lineage>
</organism>
<name>A0A9P6C3S9_9AGAR</name>
<dbReference type="PANTHER" id="PTHR46333">
    <property type="entry name" value="CYTOKINESIS PROTEIN 3"/>
    <property type="match status" value="1"/>
</dbReference>
<dbReference type="Proteomes" id="UP000807342">
    <property type="component" value="Unassembled WGS sequence"/>
</dbReference>
<dbReference type="AlphaFoldDB" id="A0A9P6C3S9"/>
<comment type="caution">
    <text evidence="2">The sequence shown here is derived from an EMBL/GenBank/DDBJ whole genome shotgun (WGS) entry which is preliminary data.</text>
</comment>
<dbReference type="EMBL" id="MU151105">
    <property type="protein sequence ID" value="KAF9450442.1"/>
    <property type="molecule type" value="Genomic_DNA"/>
</dbReference>